<evidence type="ECO:0000256" key="3">
    <source>
        <dbReference type="ARBA" id="ARBA00023065"/>
    </source>
</evidence>
<proteinExistence type="inferred from homology"/>
<comment type="caution">
    <text evidence="6">The sequence shown here is derived from an EMBL/GenBank/DDBJ whole genome shotgun (WGS) entry which is preliminary data.</text>
</comment>
<feature type="coiled-coil region" evidence="5">
    <location>
        <begin position="140"/>
        <end position="189"/>
    </location>
</feature>
<evidence type="ECO:0000256" key="4">
    <source>
        <dbReference type="HAMAP-Rule" id="MF_00271"/>
    </source>
</evidence>
<dbReference type="AlphaFoldDB" id="A0A1G1XBA0"/>
<dbReference type="GO" id="GO:0005524">
    <property type="term" value="F:ATP binding"/>
    <property type="evidence" value="ECO:0007669"/>
    <property type="project" value="UniProtKB-UniRule"/>
</dbReference>
<organism evidence="6 7">
    <name type="scientific">Candidatus Andersenbacteria bacterium RIFCSPHIGHO2_12_FULL_45_11b</name>
    <dbReference type="NCBI Taxonomy" id="1797282"/>
    <lineage>
        <taxon>Bacteria</taxon>
        <taxon>Candidatus Anderseniibacteriota</taxon>
    </lineage>
</organism>
<keyword evidence="2 4" id="KW-0813">Transport</keyword>
<reference evidence="6 7" key="1">
    <citation type="journal article" date="2016" name="Nat. Commun.">
        <title>Thousands of microbial genomes shed light on interconnected biogeochemical processes in an aquifer system.</title>
        <authorList>
            <person name="Anantharaman K."/>
            <person name="Brown C.T."/>
            <person name="Hug L.A."/>
            <person name="Sharon I."/>
            <person name="Castelle C.J."/>
            <person name="Probst A.J."/>
            <person name="Thomas B.C."/>
            <person name="Singh A."/>
            <person name="Wilkins M.J."/>
            <person name="Karaoz U."/>
            <person name="Brodie E.L."/>
            <person name="Williams K.H."/>
            <person name="Hubbard S.S."/>
            <person name="Banfield J.F."/>
        </authorList>
    </citation>
    <scope>NUCLEOTIDE SEQUENCE [LARGE SCALE GENOMIC DNA]</scope>
</reference>
<comment type="function">
    <text evidence="4">Produces ATP from ADP in the presence of a proton gradient across the membrane.</text>
</comment>
<accession>A0A1G1XBA0</accession>
<name>A0A1G1XBA0_9BACT</name>
<evidence type="ECO:0000256" key="1">
    <source>
        <dbReference type="ARBA" id="ARBA00005850"/>
    </source>
</evidence>
<evidence type="ECO:0000313" key="7">
    <source>
        <dbReference type="Proteomes" id="UP000177941"/>
    </source>
</evidence>
<keyword evidence="4" id="KW-0066">ATP synthesis</keyword>
<dbReference type="GO" id="GO:0046933">
    <property type="term" value="F:proton-transporting ATP synthase activity, rotational mechanism"/>
    <property type="evidence" value="ECO:0007669"/>
    <property type="project" value="UniProtKB-UniRule"/>
</dbReference>
<dbReference type="Pfam" id="PF01813">
    <property type="entry name" value="ATP-synt_D"/>
    <property type="match status" value="1"/>
</dbReference>
<comment type="similarity">
    <text evidence="1 4">Belongs to the V-ATPase D subunit family.</text>
</comment>
<keyword evidence="5" id="KW-0175">Coiled coil</keyword>
<dbReference type="HAMAP" id="MF_00271">
    <property type="entry name" value="ATP_synth_D_arch"/>
    <property type="match status" value="1"/>
</dbReference>
<dbReference type="GO" id="GO:0046961">
    <property type="term" value="F:proton-transporting ATPase activity, rotational mechanism"/>
    <property type="evidence" value="ECO:0007669"/>
    <property type="project" value="InterPro"/>
</dbReference>
<evidence type="ECO:0000313" key="6">
    <source>
        <dbReference type="EMBL" id="OGY37234.1"/>
    </source>
</evidence>
<dbReference type="NCBIfam" id="TIGR00309">
    <property type="entry name" value="V_ATPase_subD"/>
    <property type="match status" value="1"/>
</dbReference>
<dbReference type="PANTHER" id="PTHR11671">
    <property type="entry name" value="V-TYPE ATP SYNTHASE SUBUNIT D"/>
    <property type="match status" value="1"/>
</dbReference>
<sequence>MPINPTRMELLRTKKRATLAKKGHKLLKDKRDGLMQEFLKIVRDAKDLRARVDELLSASLKHFVLAQASMQPQAVALLQSLRPYEISLSVSQKAMMGVTIPTFAVSLQEKDEQPGVWETSRELDIALASFQTLLPLLLQLATVEKTAELLAQEIETTRRRVNALEYVLLPQLKTNIKFIRMKLDEQERAAIMTTMAVKRKIA</sequence>
<dbReference type="InterPro" id="IPR002699">
    <property type="entry name" value="V_ATPase_D"/>
</dbReference>
<gene>
    <name evidence="4" type="primary">atpD</name>
    <name evidence="6" type="ORF">A3E36_01400</name>
</gene>
<keyword evidence="3 4" id="KW-0406">Ion transport</keyword>
<evidence type="ECO:0000256" key="5">
    <source>
        <dbReference type="SAM" id="Coils"/>
    </source>
</evidence>
<dbReference type="EMBL" id="MHHS01000016">
    <property type="protein sequence ID" value="OGY37234.1"/>
    <property type="molecule type" value="Genomic_DNA"/>
</dbReference>
<dbReference type="Proteomes" id="UP000177941">
    <property type="component" value="Unassembled WGS sequence"/>
</dbReference>
<dbReference type="GO" id="GO:0042777">
    <property type="term" value="P:proton motive force-driven plasma membrane ATP synthesis"/>
    <property type="evidence" value="ECO:0007669"/>
    <property type="project" value="UniProtKB-UniRule"/>
</dbReference>
<evidence type="ECO:0000256" key="2">
    <source>
        <dbReference type="ARBA" id="ARBA00022448"/>
    </source>
</evidence>
<dbReference type="Gene3D" id="1.10.287.3240">
    <property type="match status" value="1"/>
</dbReference>
<keyword evidence="4" id="KW-0375">Hydrogen ion transport</keyword>
<protein>
    <recommendedName>
        <fullName evidence="4">V-type ATP synthase subunit D</fullName>
    </recommendedName>
    <alternativeName>
        <fullName evidence="4">V-ATPase subunit D</fullName>
    </alternativeName>
</protein>